<protein>
    <submittedName>
        <fullName evidence="2">PepSY domain-containing protein</fullName>
    </submittedName>
</protein>
<dbReference type="EMBL" id="JBBAXC010000016">
    <property type="protein sequence ID" value="MEI5908823.1"/>
    <property type="molecule type" value="Genomic_DNA"/>
</dbReference>
<dbReference type="Proteomes" id="UP001312865">
    <property type="component" value="Unassembled WGS sequence"/>
</dbReference>
<reference evidence="2 3" key="1">
    <citation type="journal article" date="2018" name="J. Microbiol.">
        <title>Bacillus spongiae sp. nov., isolated from sponge of Jeju Island.</title>
        <authorList>
            <person name="Lee G.E."/>
            <person name="Im W.T."/>
            <person name="Park J.S."/>
        </authorList>
    </citation>
    <scope>NUCLEOTIDE SEQUENCE [LARGE SCALE GENOMIC DNA]</scope>
    <source>
        <strain evidence="2 3">135PIL107-10</strain>
    </source>
</reference>
<feature type="domain" description="PepSY" evidence="1">
    <location>
        <begin position="30"/>
        <end position="99"/>
    </location>
</feature>
<dbReference type="RefSeq" id="WP_336588268.1">
    <property type="nucleotide sequence ID" value="NZ_JBBAXC010000016.1"/>
</dbReference>
<comment type="caution">
    <text evidence="2">The sequence shown here is derived from an EMBL/GenBank/DDBJ whole genome shotgun (WGS) entry which is preliminary data.</text>
</comment>
<sequence length="105" mass="11931">MNWKPFLIGAAVGITSVYLLRESTKTKTYISSEKVLQKVKDTFKAKGPINGSWIHMEPENYEITPMTSKIYRGGISRHRNGNNEHYEFIADAHTGTIMDISLIKN</sequence>
<name>A0ABU8HHG3_9BACI</name>
<dbReference type="Pfam" id="PF03413">
    <property type="entry name" value="PepSY"/>
    <property type="match status" value="1"/>
</dbReference>
<dbReference type="InterPro" id="IPR025711">
    <property type="entry name" value="PepSY"/>
</dbReference>
<gene>
    <name evidence="2" type="ORF">WAK64_17380</name>
</gene>
<organism evidence="2 3">
    <name type="scientific">Bacillus spongiae</name>
    <dbReference type="NCBI Taxonomy" id="2683610"/>
    <lineage>
        <taxon>Bacteria</taxon>
        <taxon>Bacillati</taxon>
        <taxon>Bacillota</taxon>
        <taxon>Bacilli</taxon>
        <taxon>Bacillales</taxon>
        <taxon>Bacillaceae</taxon>
        <taxon>Bacillus</taxon>
    </lineage>
</organism>
<accession>A0ABU8HHG3</accession>
<proteinExistence type="predicted"/>
<keyword evidence="3" id="KW-1185">Reference proteome</keyword>
<evidence type="ECO:0000313" key="2">
    <source>
        <dbReference type="EMBL" id="MEI5908823.1"/>
    </source>
</evidence>
<evidence type="ECO:0000313" key="3">
    <source>
        <dbReference type="Proteomes" id="UP001312865"/>
    </source>
</evidence>
<evidence type="ECO:0000259" key="1">
    <source>
        <dbReference type="Pfam" id="PF03413"/>
    </source>
</evidence>